<dbReference type="GO" id="GO:0016757">
    <property type="term" value="F:glycosyltransferase activity"/>
    <property type="evidence" value="ECO:0007669"/>
    <property type="project" value="UniProtKB-KW"/>
</dbReference>
<name>A0ABW7FYF5_9BURK</name>
<dbReference type="EC" id="2.4.-.-" evidence="2"/>
<dbReference type="Pfam" id="PF00535">
    <property type="entry name" value="Glycos_transf_2"/>
    <property type="match status" value="2"/>
</dbReference>
<sequence length="784" mass="88107">MMVSDAYLAKIKGSELFDADWYKKTYSIEVEQALHYLTVGYTEGCQPSLHFDGDEYWRRYPDVRMENFNPLLHYLVHGKSEGRRYVSVANPIKSKVVKTSIEANTVPKPLAKAEVKVAAAKPAALKGALNTQKNNETFVKGWLALIGDEAPRRAKLVIDGEVFLVDANIYRADLKKNNINSGKHAFEFVPPISMIDGRAHKVELIDEATSASIASANFTWRQERAFSDFQGFMCQSMLSPLISAPFREEDKRCFAFMENVTRSLCSRAEKSQKPLVSVVMPMHNRQTTVAWAIQSVLDQTYGNFELIIVDDGSSDESVSVVKGIDDTRIKLHILPECGGVSRARNIAVQQSIGEYIFYLDSDNTWRKEYLAAMVGAFDALPTADAVCSGQLLYRGDQPEPFAARFGSVNISLLKNRNYVDMNAFGHRREVFERLGGFDEALRRYVDWDLILRISEFGGLYSIPVLLSNYYYDKAPNAITNDPTHIAHINVVREKTSARAKKREKNKIDAPDVVRRKVAIIIPSYQALEDILECIDSITSQGISSWCEIIVVDNASEAPVVESLRKLQEAGQITLIENSFNYGFTYAVNQGIACAPAEADIVLLNNDAVVSAGALEHLQDFALSSNECGLAVPAQVLPGGTKTIGDHVPHADGNFECDVNISAHHKNILKVPLFFNGGPLEISFAPFFCVYIKRSVLDRTGLLDAEFGRHYRSDRLLCDYVRHILNMKIFHVPQSIIYHKLQRSTDGMRDSGEKTKEFTYIFKRNQWEPEVRDRLGYVDAPWDLF</sequence>
<reference evidence="2 3" key="1">
    <citation type="submission" date="2024-08" db="EMBL/GenBank/DDBJ databases">
        <authorList>
            <person name="Lu H."/>
        </authorList>
    </citation>
    <scope>NUCLEOTIDE SEQUENCE [LARGE SCALE GENOMIC DNA]</scope>
    <source>
        <strain evidence="2 3">BYS180W</strain>
    </source>
</reference>
<dbReference type="Proteomes" id="UP001606099">
    <property type="component" value="Unassembled WGS sequence"/>
</dbReference>
<keyword evidence="2" id="KW-0808">Transferase</keyword>
<evidence type="ECO:0000313" key="3">
    <source>
        <dbReference type="Proteomes" id="UP001606099"/>
    </source>
</evidence>
<feature type="domain" description="Glycosyltransferase 2-like" evidence="1">
    <location>
        <begin position="277"/>
        <end position="389"/>
    </location>
</feature>
<dbReference type="InterPro" id="IPR001173">
    <property type="entry name" value="Glyco_trans_2-like"/>
</dbReference>
<organism evidence="2 3">
    <name type="scientific">Roseateles rivi</name>
    <dbReference type="NCBI Taxonomy" id="3299028"/>
    <lineage>
        <taxon>Bacteria</taxon>
        <taxon>Pseudomonadati</taxon>
        <taxon>Pseudomonadota</taxon>
        <taxon>Betaproteobacteria</taxon>
        <taxon>Burkholderiales</taxon>
        <taxon>Sphaerotilaceae</taxon>
        <taxon>Roseateles</taxon>
    </lineage>
</organism>
<evidence type="ECO:0000313" key="2">
    <source>
        <dbReference type="EMBL" id="MFG6449383.1"/>
    </source>
</evidence>
<dbReference type="RefSeq" id="WP_394462512.1">
    <property type="nucleotide sequence ID" value="NZ_JBIGHZ010000005.1"/>
</dbReference>
<dbReference type="EMBL" id="JBIGHZ010000005">
    <property type="protein sequence ID" value="MFG6449383.1"/>
    <property type="molecule type" value="Genomic_DNA"/>
</dbReference>
<evidence type="ECO:0000259" key="1">
    <source>
        <dbReference type="Pfam" id="PF00535"/>
    </source>
</evidence>
<proteinExistence type="predicted"/>
<dbReference type="InterPro" id="IPR050834">
    <property type="entry name" value="Glycosyltransf_2"/>
</dbReference>
<keyword evidence="2" id="KW-0328">Glycosyltransferase</keyword>
<dbReference type="Gene3D" id="3.90.550.10">
    <property type="entry name" value="Spore Coat Polysaccharide Biosynthesis Protein SpsA, Chain A"/>
    <property type="match status" value="2"/>
</dbReference>
<protein>
    <submittedName>
        <fullName evidence="2">Glycosyltransferase</fullName>
        <ecNumber evidence="2">2.4.-.-</ecNumber>
    </submittedName>
</protein>
<comment type="caution">
    <text evidence="2">The sequence shown here is derived from an EMBL/GenBank/DDBJ whole genome shotgun (WGS) entry which is preliminary data.</text>
</comment>
<gene>
    <name evidence="2" type="ORF">ACG0Z6_14235</name>
</gene>
<feature type="domain" description="Glycosyltransferase 2-like" evidence="1">
    <location>
        <begin position="519"/>
        <end position="697"/>
    </location>
</feature>
<dbReference type="InterPro" id="IPR029044">
    <property type="entry name" value="Nucleotide-diphossugar_trans"/>
</dbReference>
<dbReference type="PANTHER" id="PTHR43685:SF2">
    <property type="entry name" value="GLYCOSYLTRANSFERASE 2-LIKE DOMAIN-CONTAINING PROTEIN"/>
    <property type="match status" value="1"/>
</dbReference>
<dbReference type="SUPFAM" id="SSF53448">
    <property type="entry name" value="Nucleotide-diphospho-sugar transferases"/>
    <property type="match status" value="2"/>
</dbReference>
<keyword evidence="3" id="KW-1185">Reference proteome</keyword>
<dbReference type="PANTHER" id="PTHR43685">
    <property type="entry name" value="GLYCOSYLTRANSFERASE"/>
    <property type="match status" value="1"/>
</dbReference>
<accession>A0ABW7FYF5</accession>